<gene>
    <name evidence="1" type="ORF">H8923_13180</name>
</gene>
<dbReference type="Gene3D" id="3.30.460.10">
    <property type="entry name" value="Beta Polymerase, domain 2"/>
    <property type="match status" value="1"/>
</dbReference>
<sequence length="233" mass="27768">MTNKIYEICKLEIEKLKQNSNTIAVFLVGSAKNIDLKLADNNINDIDIFVFVNQGENQVREIKRIEGIEFDINYFSRRGFKHLMDNKEYFFLNGMKDAKVIFDRNNTATGIIQLCRTKYQEGPNLISEGEKCFLKSEIESNISRLKNKEKFDLFEYEFLVNLYLKELIVGYFTINNKWIPKDKKLLKELKKENSYLYDLVNEIKGEEKYEKLLEIYDYIFKDIVMKNYIKITY</sequence>
<proteinExistence type="predicted"/>
<evidence type="ECO:0000313" key="2">
    <source>
        <dbReference type="Proteomes" id="UP000609849"/>
    </source>
</evidence>
<dbReference type="Proteomes" id="UP000609849">
    <property type="component" value="Unassembled WGS sequence"/>
</dbReference>
<comment type="caution">
    <text evidence="1">The sequence shown here is derived from an EMBL/GenBank/DDBJ whole genome shotgun (WGS) entry which is preliminary data.</text>
</comment>
<protein>
    <recommendedName>
        <fullName evidence="3">Polymerase beta nucleotidyltransferase domain-containing protein</fullName>
    </recommendedName>
</protein>
<dbReference type="RefSeq" id="WP_153972336.1">
    <property type="nucleotide sequence ID" value="NZ_JACRWE010000006.1"/>
</dbReference>
<dbReference type="EMBL" id="JACRWE010000006">
    <property type="protein sequence ID" value="MBC5997719.1"/>
    <property type="molecule type" value="Genomic_DNA"/>
</dbReference>
<dbReference type="InterPro" id="IPR043519">
    <property type="entry name" value="NT_sf"/>
</dbReference>
<organism evidence="1 2">
    <name type="scientific">Romboutsia faecis</name>
    <dbReference type="NCBI Taxonomy" id="2764597"/>
    <lineage>
        <taxon>Bacteria</taxon>
        <taxon>Bacillati</taxon>
        <taxon>Bacillota</taxon>
        <taxon>Clostridia</taxon>
        <taxon>Peptostreptococcales</taxon>
        <taxon>Peptostreptococcaceae</taxon>
        <taxon>Romboutsia</taxon>
    </lineage>
</organism>
<evidence type="ECO:0000313" key="1">
    <source>
        <dbReference type="EMBL" id="MBC5997719.1"/>
    </source>
</evidence>
<name>A0ABR7JS31_9FIRM</name>
<evidence type="ECO:0008006" key="3">
    <source>
        <dbReference type="Google" id="ProtNLM"/>
    </source>
</evidence>
<accession>A0ABR7JS31</accession>
<reference evidence="1 2" key="1">
    <citation type="submission" date="2020-08" db="EMBL/GenBank/DDBJ databases">
        <authorList>
            <person name="Liu C."/>
            <person name="Sun Q."/>
        </authorList>
    </citation>
    <scope>NUCLEOTIDE SEQUENCE [LARGE SCALE GENOMIC DNA]</scope>
    <source>
        <strain evidence="1 2">NSJ-18</strain>
    </source>
</reference>
<keyword evidence="2" id="KW-1185">Reference proteome</keyword>